<feature type="transmembrane region" description="Helical" evidence="1">
    <location>
        <begin position="12"/>
        <end position="45"/>
    </location>
</feature>
<feature type="transmembrane region" description="Helical" evidence="1">
    <location>
        <begin position="57"/>
        <end position="80"/>
    </location>
</feature>
<dbReference type="EMBL" id="JAPKNA010000003">
    <property type="protein sequence ID" value="MCX5464846.1"/>
    <property type="molecule type" value="Genomic_DNA"/>
</dbReference>
<proteinExistence type="predicted"/>
<keyword evidence="1" id="KW-1133">Transmembrane helix</keyword>
<evidence type="ECO:0000313" key="2">
    <source>
        <dbReference type="EMBL" id="MCX5464846.1"/>
    </source>
</evidence>
<reference evidence="2 3" key="1">
    <citation type="submission" date="2022-11" db="EMBL/GenBank/DDBJ databases">
        <title>Biodiversity and phylogenetic relationships of bacteria.</title>
        <authorList>
            <person name="Machado R.A.R."/>
            <person name="Bhat A."/>
            <person name="Loulou A."/>
            <person name="Kallel S."/>
        </authorList>
    </citation>
    <scope>NUCLEOTIDE SEQUENCE [LARGE SCALE GENOMIC DNA]</scope>
    <source>
        <strain evidence="2 3">DSM 13975</strain>
    </source>
</reference>
<protein>
    <recommendedName>
        <fullName evidence="4">DUF4190 domain-containing protein</fullName>
    </recommendedName>
</protein>
<sequence>MSDSKIIGLSSLALLLCLLTVPILFLLLPVFLFPLCACLIGIHVYRRGLRGQASRLGIQLFALLPIPAAIFTFLFCMQWIQQGYRAWSPTALTLHAPYQFRSTY</sequence>
<organism evidence="2 3">
    <name type="scientific">Alcaligenes parafaecalis</name>
    <dbReference type="NCBI Taxonomy" id="171260"/>
    <lineage>
        <taxon>Bacteria</taxon>
        <taxon>Pseudomonadati</taxon>
        <taxon>Pseudomonadota</taxon>
        <taxon>Betaproteobacteria</taxon>
        <taxon>Burkholderiales</taxon>
        <taxon>Alcaligenaceae</taxon>
        <taxon>Alcaligenes</taxon>
    </lineage>
</organism>
<gene>
    <name evidence="2" type="ORF">OSH09_11670</name>
</gene>
<name>A0ABT3VRS8_9BURK</name>
<accession>A0ABT3VRS8</accession>
<evidence type="ECO:0000256" key="1">
    <source>
        <dbReference type="SAM" id="Phobius"/>
    </source>
</evidence>
<keyword evidence="1" id="KW-0472">Membrane</keyword>
<dbReference type="Proteomes" id="UP001209916">
    <property type="component" value="Unassembled WGS sequence"/>
</dbReference>
<evidence type="ECO:0008006" key="4">
    <source>
        <dbReference type="Google" id="ProtNLM"/>
    </source>
</evidence>
<keyword evidence="3" id="KW-1185">Reference proteome</keyword>
<comment type="caution">
    <text evidence="2">The sequence shown here is derived from an EMBL/GenBank/DDBJ whole genome shotgun (WGS) entry which is preliminary data.</text>
</comment>
<evidence type="ECO:0000313" key="3">
    <source>
        <dbReference type="Proteomes" id="UP001209916"/>
    </source>
</evidence>
<dbReference type="RefSeq" id="WP_266121057.1">
    <property type="nucleotide sequence ID" value="NZ_JAPKNA010000003.1"/>
</dbReference>
<keyword evidence="1" id="KW-0812">Transmembrane</keyword>